<accession>A0A2K3PG82</accession>
<evidence type="ECO:0000313" key="3">
    <source>
        <dbReference type="Proteomes" id="UP000236291"/>
    </source>
</evidence>
<reference evidence="2 3" key="2">
    <citation type="journal article" date="2017" name="Front. Plant Sci.">
        <title>Gene Classification and Mining of Molecular Markers Useful in Red Clover (Trifolium pratense) Breeding.</title>
        <authorList>
            <person name="Istvanek J."/>
            <person name="Dluhosova J."/>
            <person name="Dluhos P."/>
            <person name="Patkova L."/>
            <person name="Nedelnik J."/>
            <person name="Repkova J."/>
        </authorList>
    </citation>
    <scope>NUCLEOTIDE SEQUENCE [LARGE SCALE GENOMIC DNA]</scope>
    <source>
        <strain evidence="3">cv. Tatra</strain>
        <tissue evidence="2">Young leaves</tissue>
    </source>
</reference>
<name>A0A2K3PG82_TRIPR</name>
<protein>
    <submittedName>
        <fullName evidence="2">Cytochrome p450</fullName>
    </submittedName>
</protein>
<dbReference type="InterPro" id="IPR002156">
    <property type="entry name" value="RNaseH_domain"/>
</dbReference>
<dbReference type="ExpressionAtlas" id="A0A2K3PG82">
    <property type="expression patterns" value="baseline"/>
</dbReference>
<dbReference type="InterPro" id="IPR052929">
    <property type="entry name" value="RNase_H-like_EbsB-rel"/>
</dbReference>
<gene>
    <name evidence="2" type="ORF">L195_g010989</name>
</gene>
<organism evidence="2 3">
    <name type="scientific">Trifolium pratense</name>
    <name type="common">Red clover</name>
    <dbReference type="NCBI Taxonomy" id="57577"/>
    <lineage>
        <taxon>Eukaryota</taxon>
        <taxon>Viridiplantae</taxon>
        <taxon>Streptophyta</taxon>
        <taxon>Embryophyta</taxon>
        <taxon>Tracheophyta</taxon>
        <taxon>Spermatophyta</taxon>
        <taxon>Magnoliopsida</taxon>
        <taxon>eudicotyledons</taxon>
        <taxon>Gunneridae</taxon>
        <taxon>Pentapetalae</taxon>
        <taxon>rosids</taxon>
        <taxon>fabids</taxon>
        <taxon>Fabales</taxon>
        <taxon>Fabaceae</taxon>
        <taxon>Papilionoideae</taxon>
        <taxon>50 kb inversion clade</taxon>
        <taxon>NPAAA clade</taxon>
        <taxon>Hologalegina</taxon>
        <taxon>IRL clade</taxon>
        <taxon>Trifolieae</taxon>
        <taxon>Trifolium</taxon>
    </lineage>
</organism>
<dbReference type="AlphaFoldDB" id="A0A2K3PG82"/>
<feature type="domain" description="RNase H type-1" evidence="1">
    <location>
        <begin position="44"/>
        <end position="121"/>
    </location>
</feature>
<evidence type="ECO:0000259" key="1">
    <source>
        <dbReference type="Pfam" id="PF13456"/>
    </source>
</evidence>
<dbReference type="InterPro" id="IPR036397">
    <property type="entry name" value="RNaseH_sf"/>
</dbReference>
<comment type="caution">
    <text evidence="2">The sequence shown here is derived from an EMBL/GenBank/DDBJ whole genome shotgun (WGS) entry which is preliminary data.</text>
</comment>
<sequence length="136" mass="15613">MWNEWEAVHTVHNNTAQSIETLQEQQIQQLEQWRRPRLGRLKCNFDAGFHNNASKMSARWCIRDHTGQFVMAGTSWVQGKFATIQGEVIALLEAMKELGQRGFMNVTFETDSKSIVDAIQRIRVGIFEQDGCSHTC</sequence>
<proteinExistence type="predicted"/>
<dbReference type="PANTHER" id="PTHR47074:SF48">
    <property type="entry name" value="POLYNUCLEOTIDYL TRANSFERASE, RIBONUCLEASE H-LIKE SUPERFAMILY PROTEIN"/>
    <property type="match status" value="1"/>
</dbReference>
<dbReference type="InterPro" id="IPR044730">
    <property type="entry name" value="RNase_H-like_dom_plant"/>
</dbReference>
<evidence type="ECO:0000313" key="2">
    <source>
        <dbReference type="EMBL" id="PNY14310.1"/>
    </source>
</evidence>
<dbReference type="STRING" id="57577.A0A2K3PG82"/>
<dbReference type="PANTHER" id="PTHR47074">
    <property type="entry name" value="BNAC02G40300D PROTEIN"/>
    <property type="match status" value="1"/>
</dbReference>
<dbReference type="InterPro" id="IPR012337">
    <property type="entry name" value="RNaseH-like_sf"/>
</dbReference>
<dbReference type="Gene3D" id="3.30.420.10">
    <property type="entry name" value="Ribonuclease H-like superfamily/Ribonuclease H"/>
    <property type="match status" value="1"/>
</dbReference>
<dbReference type="CDD" id="cd06222">
    <property type="entry name" value="RNase_H_like"/>
    <property type="match status" value="1"/>
</dbReference>
<dbReference type="EMBL" id="ASHM01006751">
    <property type="protein sequence ID" value="PNY14310.1"/>
    <property type="molecule type" value="Genomic_DNA"/>
</dbReference>
<dbReference type="GO" id="GO:0004523">
    <property type="term" value="F:RNA-DNA hybrid ribonuclease activity"/>
    <property type="evidence" value="ECO:0007669"/>
    <property type="project" value="InterPro"/>
</dbReference>
<dbReference type="Pfam" id="PF13456">
    <property type="entry name" value="RVT_3"/>
    <property type="match status" value="1"/>
</dbReference>
<dbReference type="Proteomes" id="UP000236291">
    <property type="component" value="Unassembled WGS sequence"/>
</dbReference>
<dbReference type="GO" id="GO:0003676">
    <property type="term" value="F:nucleic acid binding"/>
    <property type="evidence" value="ECO:0007669"/>
    <property type="project" value="InterPro"/>
</dbReference>
<dbReference type="SUPFAM" id="SSF53098">
    <property type="entry name" value="Ribonuclease H-like"/>
    <property type="match status" value="1"/>
</dbReference>
<reference evidence="2 3" key="1">
    <citation type="journal article" date="2014" name="Am. J. Bot.">
        <title>Genome assembly and annotation for red clover (Trifolium pratense; Fabaceae).</title>
        <authorList>
            <person name="Istvanek J."/>
            <person name="Jaros M."/>
            <person name="Krenek A."/>
            <person name="Repkova J."/>
        </authorList>
    </citation>
    <scope>NUCLEOTIDE SEQUENCE [LARGE SCALE GENOMIC DNA]</scope>
    <source>
        <strain evidence="3">cv. Tatra</strain>
        <tissue evidence="2">Young leaves</tissue>
    </source>
</reference>